<dbReference type="PROSITE" id="PS50280">
    <property type="entry name" value="SET"/>
    <property type="match status" value="1"/>
</dbReference>
<dbReference type="SUPFAM" id="SSF82199">
    <property type="entry name" value="SET domain"/>
    <property type="match status" value="1"/>
</dbReference>
<name>A0A9W7L306_9STRA</name>
<dbReference type="OrthoDB" id="5945798at2759"/>
<keyword evidence="3" id="KW-1185">Reference proteome</keyword>
<protein>
    <recommendedName>
        <fullName evidence="1">SET domain-containing protein</fullName>
    </recommendedName>
</protein>
<dbReference type="PANTHER" id="PTHR12197">
    <property type="entry name" value="HISTONE-LYSINE N-METHYLTRANSFERASE SMYD"/>
    <property type="match status" value="1"/>
</dbReference>
<evidence type="ECO:0000313" key="3">
    <source>
        <dbReference type="Proteomes" id="UP001165065"/>
    </source>
</evidence>
<organism evidence="2 3">
    <name type="scientific">Triparma columacea</name>
    <dbReference type="NCBI Taxonomy" id="722753"/>
    <lineage>
        <taxon>Eukaryota</taxon>
        <taxon>Sar</taxon>
        <taxon>Stramenopiles</taxon>
        <taxon>Ochrophyta</taxon>
        <taxon>Bolidophyceae</taxon>
        <taxon>Parmales</taxon>
        <taxon>Triparmaceae</taxon>
        <taxon>Triparma</taxon>
    </lineage>
</organism>
<comment type="caution">
    <text evidence="2">The sequence shown here is derived from an EMBL/GenBank/DDBJ whole genome shotgun (WGS) entry which is preliminary data.</text>
</comment>
<dbReference type="AlphaFoldDB" id="A0A9W7L306"/>
<gene>
    <name evidence="2" type="ORF">TrCOL_g30</name>
</gene>
<dbReference type="Pfam" id="PF00856">
    <property type="entry name" value="SET"/>
    <property type="match status" value="1"/>
</dbReference>
<dbReference type="EMBL" id="BRYA01000558">
    <property type="protein sequence ID" value="GMI22991.1"/>
    <property type="molecule type" value="Genomic_DNA"/>
</dbReference>
<evidence type="ECO:0000259" key="1">
    <source>
        <dbReference type="PROSITE" id="PS50280"/>
    </source>
</evidence>
<dbReference type="Gene3D" id="2.170.270.10">
    <property type="entry name" value="SET domain"/>
    <property type="match status" value="1"/>
</dbReference>
<reference evidence="3" key="1">
    <citation type="journal article" date="2023" name="Commun. Biol.">
        <title>Genome analysis of Parmales, the sister group of diatoms, reveals the evolutionary specialization of diatoms from phago-mixotrophs to photoautotrophs.</title>
        <authorList>
            <person name="Ban H."/>
            <person name="Sato S."/>
            <person name="Yoshikawa S."/>
            <person name="Yamada K."/>
            <person name="Nakamura Y."/>
            <person name="Ichinomiya M."/>
            <person name="Sato N."/>
            <person name="Blanc-Mathieu R."/>
            <person name="Endo H."/>
            <person name="Kuwata A."/>
            <person name="Ogata H."/>
        </authorList>
    </citation>
    <scope>NUCLEOTIDE SEQUENCE [LARGE SCALE GENOMIC DNA]</scope>
</reference>
<dbReference type="Proteomes" id="UP001165065">
    <property type="component" value="Unassembled WGS sequence"/>
</dbReference>
<dbReference type="CDD" id="cd20071">
    <property type="entry name" value="SET_SMYD"/>
    <property type="match status" value="1"/>
</dbReference>
<dbReference type="InterPro" id="IPR050869">
    <property type="entry name" value="H3K4_H4K5_MeTrfase"/>
</dbReference>
<dbReference type="Gene3D" id="1.25.40.10">
    <property type="entry name" value="Tetratricopeptide repeat domain"/>
    <property type="match status" value="1"/>
</dbReference>
<sequence>MSTFSNSTIFEVKQVSSTSSSQGVFATSPIPASTTILTDSNPLLALPINHTLPSTSISHPEEKLKLYAQSFVNSEPGERQKWLELCAPELPKDLVQMVNKVSEEALSFTLVSPKPTLTSTARAVVVAMANCFEDGLLYVSGLSRFNHSCNPNAIYLPTSQNGKHVKALRDITPGEEITVSYLGLKVYAGRSERRRILLESKFFQCSCRRCLDSKVSLRPDFTRTIPCPFCHPRSSSHALPEEVAWEEVDVSYIQLADEGESAGVCKRCNTTLAPSHPCIVTEDKVTKKILSFLSSPESSTSSPDDMDVDEDTEMEDEMYALSLSTLGPRHWATVQVQMLTLDRACHEINRKLLVGGTIEEVELAEAIDVCERLFDWFGGLGKFGGDRALAKQCVTIARALVSFEDDKSKAYGRQWIEKVEEWITNFESEGLQIAIASIKGDGGQEGGGKKKRR</sequence>
<evidence type="ECO:0000313" key="2">
    <source>
        <dbReference type="EMBL" id="GMI22991.1"/>
    </source>
</evidence>
<dbReference type="InterPro" id="IPR001214">
    <property type="entry name" value="SET_dom"/>
</dbReference>
<dbReference type="InterPro" id="IPR046341">
    <property type="entry name" value="SET_dom_sf"/>
</dbReference>
<dbReference type="InterPro" id="IPR011990">
    <property type="entry name" value="TPR-like_helical_dom_sf"/>
</dbReference>
<proteinExistence type="predicted"/>
<feature type="domain" description="SET" evidence="1">
    <location>
        <begin position="10"/>
        <end position="182"/>
    </location>
</feature>
<accession>A0A9W7L306</accession>